<feature type="transmembrane region" description="Helical" evidence="1">
    <location>
        <begin position="57"/>
        <end position="81"/>
    </location>
</feature>
<organism evidence="2">
    <name type="scientific">viral metagenome</name>
    <dbReference type="NCBI Taxonomy" id="1070528"/>
    <lineage>
        <taxon>unclassified sequences</taxon>
        <taxon>metagenomes</taxon>
        <taxon>organismal metagenomes</taxon>
    </lineage>
</organism>
<evidence type="ECO:0008006" key="3">
    <source>
        <dbReference type="Google" id="ProtNLM"/>
    </source>
</evidence>
<dbReference type="PANTHER" id="PTHR42535:SF2">
    <property type="entry name" value="CHROMOSOME UNDETERMINED SCAFFOLD_146, WHOLE GENOME SHOTGUN SEQUENCE"/>
    <property type="match status" value="1"/>
</dbReference>
<dbReference type="Gene3D" id="2.60.120.200">
    <property type="match status" value="1"/>
</dbReference>
<dbReference type="SUPFAM" id="SSF49899">
    <property type="entry name" value="Concanavalin A-like lectins/glucanases"/>
    <property type="match status" value="1"/>
</dbReference>
<keyword evidence="1" id="KW-0812">Transmembrane</keyword>
<dbReference type="Pfam" id="PF13385">
    <property type="entry name" value="Laminin_G_3"/>
    <property type="match status" value="1"/>
</dbReference>
<proteinExistence type="predicted"/>
<protein>
    <recommendedName>
        <fullName evidence="3">LamG-like jellyroll fold domain-containing protein</fullName>
    </recommendedName>
</protein>
<keyword evidence="1" id="KW-0472">Membrane</keyword>
<reference evidence="2" key="1">
    <citation type="journal article" date="2020" name="Nature">
        <title>Giant virus diversity and host interactions through global metagenomics.</title>
        <authorList>
            <person name="Schulz F."/>
            <person name="Roux S."/>
            <person name="Paez-Espino D."/>
            <person name="Jungbluth S."/>
            <person name="Walsh D.A."/>
            <person name="Denef V.J."/>
            <person name="McMahon K.D."/>
            <person name="Konstantinidis K.T."/>
            <person name="Eloe-Fadrosh E.A."/>
            <person name="Kyrpides N.C."/>
            <person name="Woyke T."/>
        </authorList>
    </citation>
    <scope>NUCLEOTIDE SEQUENCE</scope>
    <source>
        <strain evidence="2">GVMAG-S-3300013094-109</strain>
    </source>
</reference>
<accession>A0A6C0KVU4</accession>
<sequence length="306" mass="33606">MFSSQNNTGGMFGSQNNAGGMFGTSRNGMGSSFSSGTSGSSGGFSDFMNSNSLVAKISFLLLAIFVFVIVLQFSITFIVWLGTPSGSPHLIDGMVDAKQMMVIPQDPNSEGAKTVTRSTNTPDGIEFTWSVWIFIDDLTYNAGKYRHIFHKGNNDFTNSQELGLNFPNNAPGLYLSPNSNELTVVMNTFDVINQEIKIPDIPLNKWVNIMIRCKNTTLDVYINGTITKSTKLIGVPKQNYGDVYVGANGGFSGYISNLWYYNYALGTNQIQKIVNNGPNRKMTGTDSLNSDNSSYLSLRWFFYGGQ</sequence>
<dbReference type="AlphaFoldDB" id="A0A6C0KVU4"/>
<dbReference type="InterPro" id="IPR013320">
    <property type="entry name" value="ConA-like_dom_sf"/>
</dbReference>
<evidence type="ECO:0000256" key="1">
    <source>
        <dbReference type="SAM" id="Phobius"/>
    </source>
</evidence>
<name>A0A6C0KVU4_9ZZZZ</name>
<keyword evidence="1" id="KW-1133">Transmembrane helix</keyword>
<evidence type="ECO:0000313" key="2">
    <source>
        <dbReference type="EMBL" id="QHU21371.1"/>
    </source>
</evidence>
<dbReference type="EMBL" id="MN740989">
    <property type="protein sequence ID" value="QHU21371.1"/>
    <property type="molecule type" value="Genomic_DNA"/>
</dbReference>
<dbReference type="PANTHER" id="PTHR42535">
    <property type="entry name" value="OOKINETE PROTEIN, PUTATIVE-RELATED"/>
    <property type="match status" value="1"/>
</dbReference>